<feature type="domain" description="PDZ" evidence="3">
    <location>
        <begin position="1131"/>
        <end position="1219"/>
    </location>
</feature>
<feature type="region of interest" description="Disordered" evidence="2">
    <location>
        <begin position="1"/>
        <end position="22"/>
    </location>
</feature>
<feature type="region of interest" description="Disordered" evidence="2">
    <location>
        <begin position="180"/>
        <end position="210"/>
    </location>
</feature>
<feature type="compositionally biased region" description="Polar residues" evidence="2">
    <location>
        <begin position="1087"/>
        <end position="1096"/>
    </location>
</feature>
<feature type="region of interest" description="Disordered" evidence="2">
    <location>
        <begin position="226"/>
        <end position="249"/>
    </location>
</feature>
<feature type="compositionally biased region" description="Acidic residues" evidence="2">
    <location>
        <begin position="199"/>
        <end position="210"/>
    </location>
</feature>
<feature type="domain" description="PDZ" evidence="3">
    <location>
        <begin position="994"/>
        <end position="1077"/>
    </location>
</feature>
<evidence type="ECO:0000313" key="5">
    <source>
        <dbReference type="Proteomes" id="UP001314205"/>
    </source>
</evidence>
<dbReference type="Proteomes" id="UP001314205">
    <property type="component" value="Unassembled WGS sequence"/>
</dbReference>
<feature type="compositionally biased region" description="Basic and acidic residues" evidence="2">
    <location>
        <begin position="773"/>
        <end position="796"/>
    </location>
</feature>
<accession>A0AAV1L360</accession>
<sequence>MSTGRTSRARRSHRPSKPSRARQKVRPVCACSVFVCVGHTAWRPAPGDRLVSVNGQDVARAPLAQAVQAIKSAPKGTVTIGVAKPLPCSTVVGGEKANGHSMHSSQECVNSVASDDHTGMDSFHECLQEYGEGIEVIQICLEPEESSIKDDELSALCDISFDDCYKKANKLDDFIKKDKPHTEQYNGTTEYKSSKSEESLDDQDDDMTITEDDVLVSPRELNIRSKSADRKETCGSRSLSKQNSKDLSTSDEMVFAVTPTGLERISYEKYWKESDVADAKEETLQKVKSDESWKECLNSPTDETSSFYDATTRISVQEQNNTLLYIDHEIDGYETCLDDDSSSLKCTEKNGYKINGDREIKELSKQDKIANRNKDNDACAKTNYAQSIANDEDELSYYTRPYVQEHIIKQMKSLRIEPLNVNISNKKVRKRSPTKPSKNERRCIEYYNDQDECLKEIRKKKREEEEKRYKEECKKIFNINLATMEKKIMMKKQDPSEESMDLENNYVPGCHKCFLENYAYAITKAYFAEANACKYCEVIRKMLEPPKKIPDRRMSAPAIINVESTGSETEEDDLLAVPVVKGRRKSAGPLTSLVPSRRPSHVAHPNMTVTVSSDRHSVGAQRWGPPRSVTLKRSPGAPLGVSIVGGKVDIIPNQNTANGDDKAIFGIFIKNVVPNSPAGLCGQLQTGDRILEVDGVCVRTAQHERAVQLIKAAGNTVTLTVQSLVAWNTDSSDVEASPPAPPRKPSHKKYPAPKATDRAPKHDIKITVTSEAGTEKEGEIDAEKETKEKGSSETEASKPVYSDSDSSDEEDERELGGRTYSEKGVEIDRASAGAIKRTREEKEADPEEEDDFGYTTNKIRKKYASLGDSVVVVKLERTPKAGLGLSLAGHRDRSKMAVFVCGMHPAGAAAKATPAVKVGDEILEVNGIVLHGRCHLNASAIIKGLVGPVFKIILLRRKSALEDVAVKPLQPAQFPVALEEESEDRFAGYKGVRDITIKKGPSGLGIMIIEGRHQEAGRGIFVSDLQEGSAAEQAGLQIGDMILAVNRDSLLSCSYDAAAAKLKQTEGVVILTVCSPNMKDPDKEDPSGTSGNQTPDALSAGASRPQTPRPSPAKAEPPPDPATAQVVPNQEMVIEINSANENLGVILLGGSDTLINGAAAVILDIYKNGAIDKDGRLKVGDQIRECNGIAITNKMAHERICLSIKLRAAKLKLTVFRPEPIQYDEVEVELSRKSGRALGLACVAPVQGSGVYIGELLPGSPAEVDGRLQKGDFLVAVDGKDVSSADYLGAATALKLCGNKIKIKVKRFKIISK</sequence>
<protein>
    <recommendedName>
        <fullName evidence="3">PDZ domain-containing protein</fullName>
    </recommendedName>
</protein>
<comment type="caution">
    <text evidence="4">The sequence shown here is derived from an EMBL/GenBank/DDBJ whole genome shotgun (WGS) entry which is preliminary data.</text>
</comment>
<feature type="compositionally biased region" description="Basic and acidic residues" evidence="2">
    <location>
        <begin position="755"/>
        <end position="765"/>
    </location>
</feature>
<evidence type="ECO:0000256" key="2">
    <source>
        <dbReference type="SAM" id="MobiDB-lite"/>
    </source>
</evidence>
<keyword evidence="1" id="KW-0175">Coiled coil</keyword>
<dbReference type="InterPro" id="IPR051342">
    <property type="entry name" value="PDZ_scaffold"/>
</dbReference>
<feature type="compositionally biased region" description="Basic and acidic residues" evidence="2">
    <location>
        <begin position="814"/>
        <end position="829"/>
    </location>
</feature>
<proteinExistence type="predicted"/>
<dbReference type="InterPro" id="IPR001478">
    <property type="entry name" value="PDZ"/>
</dbReference>
<evidence type="ECO:0000256" key="1">
    <source>
        <dbReference type="SAM" id="Coils"/>
    </source>
</evidence>
<feature type="compositionally biased region" description="Basic residues" evidence="2">
    <location>
        <begin position="7"/>
        <end position="22"/>
    </location>
</feature>
<feature type="compositionally biased region" description="Polar residues" evidence="2">
    <location>
        <begin position="235"/>
        <end position="249"/>
    </location>
</feature>
<feature type="domain" description="PDZ" evidence="3">
    <location>
        <begin position="628"/>
        <end position="725"/>
    </location>
</feature>
<dbReference type="PROSITE" id="PS50106">
    <property type="entry name" value="PDZ"/>
    <property type="match status" value="5"/>
</dbReference>
<feature type="coiled-coil region" evidence="1">
    <location>
        <begin position="447"/>
        <end position="474"/>
    </location>
</feature>
<dbReference type="SUPFAM" id="SSF50156">
    <property type="entry name" value="PDZ domain-like"/>
    <property type="match status" value="6"/>
</dbReference>
<name>A0AAV1L360_9NEOP</name>
<reference evidence="4 5" key="1">
    <citation type="submission" date="2023-11" db="EMBL/GenBank/DDBJ databases">
        <authorList>
            <person name="Hedman E."/>
            <person name="Englund M."/>
            <person name="Stromberg M."/>
            <person name="Nyberg Akerstrom W."/>
            <person name="Nylinder S."/>
            <person name="Jareborg N."/>
            <person name="Kallberg Y."/>
            <person name="Kronander E."/>
        </authorList>
    </citation>
    <scope>NUCLEOTIDE SEQUENCE [LARGE SCALE GENOMIC DNA]</scope>
</reference>
<evidence type="ECO:0000313" key="4">
    <source>
        <dbReference type="EMBL" id="CAK1589811.1"/>
    </source>
</evidence>
<dbReference type="SMART" id="SM00228">
    <property type="entry name" value="PDZ"/>
    <property type="match status" value="6"/>
</dbReference>
<feature type="domain" description="PDZ" evidence="3">
    <location>
        <begin position="872"/>
        <end position="943"/>
    </location>
</feature>
<feature type="region of interest" description="Disordered" evidence="2">
    <location>
        <begin position="1077"/>
        <end position="1124"/>
    </location>
</feature>
<feature type="domain" description="PDZ" evidence="3">
    <location>
        <begin position="1227"/>
        <end position="1309"/>
    </location>
</feature>
<dbReference type="PANTHER" id="PTHR19964">
    <property type="entry name" value="MULTIPLE PDZ DOMAIN PROTEIN"/>
    <property type="match status" value="1"/>
</dbReference>
<dbReference type="EMBL" id="CAVLGL010000084">
    <property type="protein sequence ID" value="CAK1589811.1"/>
    <property type="molecule type" value="Genomic_DNA"/>
</dbReference>
<keyword evidence="5" id="KW-1185">Reference proteome</keyword>
<feature type="compositionally biased region" description="Pro residues" evidence="2">
    <location>
        <begin position="1107"/>
        <end position="1121"/>
    </location>
</feature>
<organism evidence="4 5">
    <name type="scientific">Parnassius mnemosyne</name>
    <name type="common">clouded apollo</name>
    <dbReference type="NCBI Taxonomy" id="213953"/>
    <lineage>
        <taxon>Eukaryota</taxon>
        <taxon>Metazoa</taxon>
        <taxon>Ecdysozoa</taxon>
        <taxon>Arthropoda</taxon>
        <taxon>Hexapoda</taxon>
        <taxon>Insecta</taxon>
        <taxon>Pterygota</taxon>
        <taxon>Neoptera</taxon>
        <taxon>Endopterygota</taxon>
        <taxon>Lepidoptera</taxon>
        <taxon>Glossata</taxon>
        <taxon>Ditrysia</taxon>
        <taxon>Papilionoidea</taxon>
        <taxon>Papilionidae</taxon>
        <taxon>Parnassiinae</taxon>
        <taxon>Parnassini</taxon>
        <taxon>Parnassius</taxon>
        <taxon>Driopa</taxon>
    </lineage>
</organism>
<dbReference type="CDD" id="cd23064">
    <property type="entry name" value="PDZ3_INAD-like"/>
    <property type="match status" value="1"/>
</dbReference>
<gene>
    <name evidence="4" type="ORF">PARMNEM_LOCUS10257</name>
</gene>
<evidence type="ECO:0000259" key="3">
    <source>
        <dbReference type="PROSITE" id="PS50106"/>
    </source>
</evidence>
<dbReference type="Pfam" id="PF00595">
    <property type="entry name" value="PDZ"/>
    <property type="match status" value="6"/>
</dbReference>
<dbReference type="InterPro" id="IPR036034">
    <property type="entry name" value="PDZ_sf"/>
</dbReference>
<dbReference type="CDD" id="cd06671">
    <property type="entry name" value="PDZ7_MUPP1-PD6_PATJ-like"/>
    <property type="match status" value="1"/>
</dbReference>
<feature type="region of interest" description="Disordered" evidence="2">
    <location>
        <begin position="730"/>
        <end position="853"/>
    </location>
</feature>
<feature type="compositionally biased region" description="Acidic residues" evidence="2">
    <location>
        <begin position="843"/>
        <end position="852"/>
    </location>
</feature>
<dbReference type="PANTHER" id="PTHR19964:SF89">
    <property type="entry name" value="INACTIVATION-NO-AFTER-POTENTIAL D PROTEIN-LIKE PROTEIN"/>
    <property type="match status" value="1"/>
</dbReference>
<dbReference type="Gene3D" id="2.30.42.10">
    <property type="match status" value="6"/>
</dbReference>